<evidence type="ECO:0008006" key="4">
    <source>
        <dbReference type="Google" id="ProtNLM"/>
    </source>
</evidence>
<name>A0ABP8MUQ6_9BACT</name>
<dbReference type="RefSeq" id="WP_344826763.1">
    <property type="nucleotide sequence ID" value="NZ_BAABEZ010000022.1"/>
</dbReference>
<dbReference type="Pfam" id="PF14060">
    <property type="entry name" value="DUF4252"/>
    <property type="match status" value="1"/>
</dbReference>
<proteinExistence type="predicted"/>
<dbReference type="Proteomes" id="UP001501410">
    <property type="component" value="Unassembled WGS sequence"/>
</dbReference>
<keyword evidence="1" id="KW-0732">Signal</keyword>
<evidence type="ECO:0000313" key="2">
    <source>
        <dbReference type="EMBL" id="GAA4456462.1"/>
    </source>
</evidence>
<evidence type="ECO:0000256" key="1">
    <source>
        <dbReference type="SAM" id="SignalP"/>
    </source>
</evidence>
<evidence type="ECO:0000313" key="3">
    <source>
        <dbReference type="Proteomes" id="UP001501410"/>
    </source>
</evidence>
<organism evidence="2 3">
    <name type="scientific">Rurimicrobium arvi</name>
    <dbReference type="NCBI Taxonomy" id="2049916"/>
    <lineage>
        <taxon>Bacteria</taxon>
        <taxon>Pseudomonadati</taxon>
        <taxon>Bacteroidota</taxon>
        <taxon>Chitinophagia</taxon>
        <taxon>Chitinophagales</taxon>
        <taxon>Chitinophagaceae</taxon>
        <taxon>Rurimicrobium</taxon>
    </lineage>
</organism>
<feature type="chain" id="PRO_5046534982" description="DUF4252 domain-containing protein" evidence="1">
    <location>
        <begin position="21"/>
        <end position="175"/>
    </location>
</feature>
<feature type="signal peptide" evidence="1">
    <location>
        <begin position="1"/>
        <end position="20"/>
    </location>
</feature>
<sequence length="175" mass="19533">MKKLLSTVVFLLLLPLFSEAQLSTAQKWVSSFEGRPGVTVVSISRAMFKMLSKLKPSDPGYQDVVRFASRLQEFKIIVADNDDPKNKAASAELNRLIGNASLPQYEELMSVSDGGSRIVFQVLEQDDHIRELLMRITGSEQVILFIKGDFKLAELTDISGDMNITGLNKVQKLKK</sequence>
<keyword evidence="3" id="KW-1185">Reference proteome</keyword>
<protein>
    <recommendedName>
        <fullName evidence="4">DUF4252 domain-containing protein</fullName>
    </recommendedName>
</protein>
<comment type="caution">
    <text evidence="2">The sequence shown here is derived from an EMBL/GenBank/DDBJ whole genome shotgun (WGS) entry which is preliminary data.</text>
</comment>
<dbReference type="InterPro" id="IPR025348">
    <property type="entry name" value="DUF4252"/>
</dbReference>
<reference evidence="3" key="1">
    <citation type="journal article" date="2019" name="Int. J. Syst. Evol. Microbiol.">
        <title>The Global Catalogue of Microorganisms (GCM) 10K type strain sequencing project: providing services to taxonomists for standard genome sequencing and annotation.</title>
        <authorList>
            <consortium name="The Broad Institute Genomics Platform"/>
            <consortium name="The Broad Institute Genome Sequencing Center for Infectious Disease"/>
            <person name="Wu L."/>
            <person name="Ma J."/>
        </authorList>
    </citation>
    <scope>NUCLEOTIDE SEQUENCE [LARGE SCALE GENOMIC DNA]</scope>
    <source>
        <strain evidence="3">JCM 31921</strain>
    </source>
</reference>
<accession>A0ABP8MUQ6</accession>
<gene>
    <name evidence="2" type="ORF">GCM10023092_21730</name>
</gene>
<dbReference type="EMBL" id="BAABEZ010000022">
    <property type="protein sequence ID" value="GAA4456462.1"/>
    <property type="molecule type" value="Genomic_DNA"/>
</dbReference>